<accession>A0A9D4CD65</accession>
<reference evidence="1" key="2">
    <citation type="submission" date="2020-11" db="EMBL/GenBank/DDBJ databases">
        <authorList>
            <person name="McCartney M.A."/>
            <person name="Auch B."/>
            <person name="Kono T."/>
            <person name="Mallez S."/>
            <person name="Becker A."/>
            <person name="Gohl D.M."/>
            <person name="Silverstein K.A.T."/>
            <person name="Koren S."/>
            <person name="Bechman K.B."/>
            <person name="Herman A."/>
            <person name="Abrahante J.E."/>
            <person name="Garbe J."/>
        </authorList>
    </citation>
    <scope>NUCLEOTIDE SEQUENCE</scope>
    <source>
        <strain evidence="1">Duluth1</strain>
        <tissue evidence="1">Whole animal</tissue>
    </source>
</reference>
<protein>
    <submittedName>
        <fullName evidence="1">Uncharacterized protein</fullName>
    </submittedName>
</protein>
<organism evidence="1 2">
    <name type="scientific">Dreissena polymorpha</name>
    <name type="common">Zebra mussel</name>
    <name type="synonym">Mytilus polymorpha</name>
    <dbReference type="NCBI Taxonomy" id="45954"/>
    <lineage>
        <taxon>Eukaryota</taxon>
        <taxon>Metazoa</taxon>
        <taxon>Spiralia</taxon>
        <taxon>Lophotrochozoa</taxon>
        <taxon>Mollusca</taxon>
        <taxon>Bivalvia</taxon>
        <taxon>Autobranchia</taxon>
        <taxon>Heteroconchia</taxon>
        <taxon>Euheterodonta</taxon>
        <taxon>Imparidentia</taxon>
        <taxon>Neoheterodontei</taxon>
        <taxon>Myida</taxon>
        <taxon>Dreissenoidea</taxon>
        <taxon>Dreissenidae</taxon>
        <taxon>Dreissena</taxon>
    </lineage>
</organism>
<gene>
    <name evidence="1" type="ORF">DPMN_064438</name>
</gene>
<sequence length="114" mass="12961">MLLKKNHNHIRFFHHGDWTINVTENVNMKNAPPPGGHVFKLTATIFKLVRDIIGRNCLTKYHDDRTINVASRVLQRKNAPPPGAHVFEPTGTIFELVQDIIGTNLLTKFHDDGQ</sequence>
<dbReference type="Proteomes" id="UP000828390">
    <property type="component" value="Unassembled WGS sequence"/>
</dbReference>
<comment type="caution">
    <text evidence="1">The sequence shown here is derived from an EMBL/GenBank/DDBJ whole genome shotgun (WGS) entry which is preliminary data.</text>
</comment>
<dbReference type="EMBL" id="JAIWYP010000013">
    <property type="protein sequence ID" value="KAH3721509.1"/>
    <property type="molecule type" value="Genomic_DNA"/>
</dbReference>
<reference evidence="1" key="1">
    <citation type="journal article" date="2019" name="bioRxiv">
        <title>The Genome of the Zebra Mussel, Dreissena polymorpha: A Resource for Invasive Species Research.</title>
        <authorList>
            <person name="McCartney M.A."/>
            <person name="Auch B."/>
            <person name="Kono T."/>
            <person name="Mallez S."/>
            <person name="Zhang Y."/>
            <person name="Obille A."/>
            <person name="Becker A."/>
            <person name="Abrahante J.E."/>
            <person name="Garbe J."/>
            <person name="Badalamenti J.P."/>
            <person name="Herman A."/>
            <person name="Mangelson H."/>
            <person name="Liachko I."/>
            <person name="Sullivan S."/>
            <person name="Sone E.D."/>
            <person name="Koren S."/>
            <person name="Silverstein K.A.T."/>
            <person name="Beckman K.B."/>
            <person name="Gohl D.M."/>
        </authorList>
    </citation>
    <scope>NUCLEOTIDE SEQUENCE</scope>
    <source>
        <strain evidence="1">Duluth1</strain>
        <tissue evidence="1">Whole animal</tissue>
    </source>
</reference>
<dbReference type="AlphaFoldDB" id="A0A9D4CD65"/>
<evidence type="ECO:0000313" key="1">
    <source>
        <dbReference type="EMBL" id="KAH3721509.1"/>
    </source>
</evidence>
<name>A0A9D4CD65_DREPO</name>
<proteinExistence type="predicted"/>
<keyword evidence="2" id="KW-1185">Reference proteome</keyword>
<evidence type="ECO:0000313" key="2">
    <source>
        <dbReference type="Proteomes" id="UP000828390"/>
    </source>
</evidence>